<dbReference type="InterPro" id="IPR050970">
    <property type="entry name" value="Cl_channel_volt-gated"/>
</dbReference>
<dbReference type="PANTHER" id="PTHR45720">
    <property type="entry name" value="CHLORIDE CHANNEL PROTEIN 2"/>
    <property type="match status" value="1"/>
</dbReference>
<dbReference type="Proteomes" id="UP000683360">
    <property type="component" value="Unassembled WGS sequence"/>
</dbReference>
<dbReference type="GO" id="GO:0005247">
    <property type="term" value="F:voltage-gated chloride channel activity"/>
    <property type="evidence" value="ECO:0007669"/>
    <property type="project" value="TreeGrafter"/>
</dbReference>
<dbReference type="Gene3D" id="3.40.50.1110">
    <property type="entry name" value="SGNH hydrolase"/>
    <property type="match status" value="1"/>
</dbReference>
<keyword evidence="1" id="KW-0813">Transport</keyword>
<gene>
    <name evidence="4" type="ORF">MEDL_59580</name>
</gene>
<keyword evidence="5" id="KW-1185">Reference proteome</keyword>
<dbReference type="InterPro" id="IPR046342">
    <property type="entry name" value="CBS_dom_sf"/>
</dbReference>
<dbReference type="GO" id="GO:0005886">
    <property type="term" value="C:plasma membrane"/>
    <property type="evidence" value="ECO:0007669"/>
    <property type="project" value="TreeGrafter"/>
</dbReference>
<evidence type="ECO:0000256" key="2">
    <source>
        <dbReference type="ARBA" id="ARBA00023065"/>
    </source>
</evidence>
<dbReference type="InterPro" id="IPR036514">
    <property type="entry name" value="SGNH_hydro_sf"/>
</dbReference>
<dbReference type="PANTHER" id="PTHR45720:SF10">
    <property type="entry name" value="CHLORIDE CHANNEL PROTEIN 2"/>
    <property type="match status" value="1"/>
</dbReference>
<comment type="caution">
    <text evidence="4">The sequence shown here is derived from an EMBL/GenBank/DDBJ whole genome shotgun (WGS) entry which is preliminary data.</text>
</comment>
<protein>
    <recommendedName>
        <fullName evidence="6">SGNH hydrolase-type esterase domain-containing protein</fullName>
    </recommendedName>
</protein>
<evidence type="ECO:0000256" key="1">
    <source>
        <dbReference type="ARBA" id="ARBA00022448"/>
    </source>
</evidence>
<dbReference type="SUPFAM" id="SSF52266">
    <property type="entry name" value="SGNH hydrolase"/>
    <property type="match status" value="1"/>
</dbReference>
<evidence type="ECO:0000256" key="3">
    <source>
        <dbReference type="ARBA" id="ARBA00023214"/>
    </source>
</evidence>
<accession>A0A8S3V206</accession>
<evidence type="ECO:0000313" key="4">
    <source>
        <dbReference type="EMBL" id="CAG2247667.1"/>
    </source>
</evidence>
<dbReference type="EMBL" id="CAJPWZ010002912">
    <property type="protein sequence ID" value="CAG2247667.1"/>
    <property type="molecule type" value="Genomic_DNA"/>
</dbReference>
<name>A0A8S3V206_MYTED</name>
<proteinExistence type="predicted"/>
<keyword evidence="3" id="KW-0868">Chloride</keyword>
<sequence>MKWKDLDSSFESEIKKWPAPNYIFIHLGANDLVFMKSKELIENIKCSILRIKVFAPDIRIIWSDILPRPYWHGTLRPKLVEIARKRVNCAVRSFIKTEGQYISRYPSIKASEHNLFRHNGCHLSQIGLGIFLNNIQAAIVLGVAKVHSLFSLLGLSRAYVTNTGKLCGVCGLQELRNAIQGRIDAEEAIKQREEESEDKEFDPQELEVEIAPRPSDYMLSHSNDADFEYPVVQISPPDEDSNV</sequence>
<dbReference type="AlphaFoldDB" id="A0A8S3V206"/>
<evidence type="ECO:0000313" key="5">
    <source>
        <dbReference type="Proteomes" id="UP000683360"/>
    </source>
</evidence>
<reference evidence="4" key="1">
    <citation type="submission" date="2021-03" db="EMBL/GenBank/DDBJ databases">
        <authorList>
            <person name="Bekaert M."/>
        </authorList>
    </citation>
    <scope>NUCLEOTIDE SEQUENCE</scope>
</reference>
<organism evidence="4 5">
    <name type="scientific">Mytilus edulis</name>
    <name type="common">Blue mussel</name>
    <dbReference type="NCBI Taxonomy" id="6550"/>
    <lineage>
        <taxon>Eukaryota</taxon>
        <taxon>Metazoa</taxon>
        <taxon>Spiralia</taxon>
        <taxon>Lophotrochozoa</taxon>
        <taxon>Mollusca</taxon>
        <taxon>Bivalvia</taxon>
        <taxon>Autobranchia</taxon>
        <taxon>Pteriomorphia</taxon>
        <taxon>Mytilida</taxon>
        <taxon>Mytiloidea</taxon>
        <taxon>Mytilidae</taxon>
        <taxon>Mytilinae</taxon>
        <taxon>Mytilus</taxon>
    </lineage>
</organism>
<dbReference type="OrthoDB" id="6057996at2759"/>
<dbReference type="Gene3D" id="3.10.580.10">
    <property type="entry name" value="CBS-domain"/>
    <property type="match status" value="1"/>
</dbReference>
<evidence type="ECO:0008006" key="6">
    <source>
        <dbReference type="Google" id="ProtNLM"/>
    </source>
</evidence>
<keyword evidence="2" id="KW-0406">Ion transport</keyword>